<sequence>MWKKKCDTAARCMAEAKEYKKKRYEKTHKQPDFKEGYPVLVYTMNVNNLNGPKNMGDLFLGPFRIITLIGKNVMQVQLQEEFSRKHPVFTVSIVKPYHQTGEVKFPIESREIRLIGKDNRQYTIRFKNQTGDKDKWLAEDAIPDGVLHLRRFRASSRAQESDQL</sequence>
<comment type="caution">
    <text evidence="2">The sequence shown here is derived from an EMBL/GenBank/DDBJ whole genome shotgun (WGS) entry which is preliminary data.</text>
</comment>
<protein>
    <recommendedName>
        <fullName evidence="1">Tf2-1-like SH3-like domain-containing protein</fullName>
    </recommendedName>
</protein>
<accession>A0A9Q3EZ13</accession>
<dbReference type="InterPro" id="IPR056924">
    <property type="entry name" value="SH3_Tf2-1"/>
</dbReference>
<dbReference type="Pfam" id="PF24626">
    <property type="entry name" value="SH3_Tf2-1"/>
    <property type="match status" value="1"/>
</dbReference>
<keyword evidence="3" id="KW-1185">Reference proteome</keyword>
<name>A0A9Q3EZ13_9BASI</name>
<evidence type="ECO:0000313" key="3">
    <source>
        <dbReference type="Proteomes" id="UP000765509"/>
    </source>
</evidence>
<dbReference type="EMBL" id="AVOT02033882">
    <property type="protein sequence ID" value="MBW0527863.1"/>
    <property type="molecule type" value="Genomic_DNA"/>
</dbReference>
<evidence type="ECO:0000313" key="2">
    <source>
        <dbReference type="EMBL" id="MBW0527863.1"/>
    </source>
</evidence>
<proteinExistence type="predicted"/>
<evidence type="ECO:0000259" key="1">
    <source>
        <dbReference type="Pfam" id="PF24626"/>
    </source>
</evidence>
<organism evidence="2 3">
    <name type="scientific">Austropuccinia psidii MF-1</name>
    <dbReference type="NCBI Taxonomy" id="1389203"/>
    <lineage>
        <taxon>Eukaryota</taxon>
        <taxon>Fungi</taxon>
        <taxon>Dikarya</taxon>
        <taxon>Basidiomycota</taxon>
        <taxon>Pucciniomycotina</taxon>
        <taxon>Pucciniomycetes</taxon>
        <taxon>Pucciniales</taxon>
        <taxon>Sphaerophragmiaceae</taxon>
        <taxon>Austropuccinia</taxon>
    </lineage>
</organism>
<gene>
    <name evidence="2" type="ORF">O181_067578</name>
</gene>
<dbReference type="OrthoDB" id="4360000at2759"/>
<dbReference type="AlphaFoldDB" id="A0A9Q3EZ13"/>
<dbReference type="Proteomes" id="UP000765509">
    <property type="component" value="Unassembled WGS sequence"/>
</dbReference>
<reference evidence="2" key="1">
    <citation type="submission" date="2021-03" db="EMBL/GenBank/DDBJ databases">
        <title>Draft genome sequence of rust myrtle Austropuccinia psidii MF-1, a brazilian biotype.</title>
        <authorList>
            <person name="Quecine M.C."/>
            <person name="Pachon D.M.R."/>
            <person name="Bonatelli M.L."/>
            <person name="Correr F.H."/>
            <person name="Franceschini L.M."/>
            <person name="Leite T.F."/>
            <person name="Margarido G.R.A."/>
            <person name="Almeida C.A."/>
            <person name="Ferrarezi J.A."/>
            <person name="Labate C.A."/>
        </authorList>
    </citation>
    <scope>NUCLEOTIDE SEQUENCE</scope>
    <source>
        <strain evidence="2">MF-1</strain>
    </source>
</reference>
<feature type="domain" description="Tf2-1-like SH3-like" evidence="1">
    <location>
        <begin position="55"/>
        <end position="98"/>
    </location>
</feature>